<dbReference type="KEGG" id="samy:DB32_002154"/>
<dbReference type="PANTHER" id="PTHR31817">
    <property type="match status" value="1"/>
</dbReference>
<dbReference type="EMBL" id="CP011125">
    <property type="protein sequence ID" value="AKF05005.1"/>
    <property type="molecule type" value="Genomic_DNA"/>
</dbReference>
<dbReference type="PANTHER" id="PTHR31817:SF0">
    <property type="entry name" value="CHROMOSOME UNDETERMINED SCAFFOLD_67, WHOLE GENOME SHOTGUN SEQUENCE"/>
    <property type="match status" value="1"/>
</dbReference>
<evidence type="ECO:0000256" key="2">
    <source>
        <dbReference type="ARBA" id="ARBA00022670"/>
    </source>
</evidence>
<dbReference type="GO" id="GO:0006508">
    <property type="term" value="P:proteolysis"/>
    <property type="evidence" value="ECO:0007669"/>
    <property type="project" value="UniProtKB-KW"/>
</dbReference>
<evidence type="ECO:0000256" key="1">
    <source>
        <dbReference type="ARBA" id="ARBA00001947"/>
    </source>
</evidence>
<dbReference type="Pfam" id="PF08014">
    <property type="entry name" value="MATCAP"/>
    <property type="match status" value="1"/>
</dbReference>
<keyword evidence="4" id="KW-0482">Metalloprotease</keyword>
<name>A0A0F6W1G1_9BACT</name>
<sequence>MSPSQRRERIVDVDRRLVAIAKEIRVLGELSWPAETVDAFLVSWRRGAPQLPSVTYPHGRHHAQLEALRELRAQLDVHDPVQSFLDDTAGSYRAAGRMLEHAGTPSFLELSQALYGKPDDRLPGASMTHLEAADQLLAATDKLADAGLDFDPGATIPSEEAAARMRERLASYFTKHDVEVVVDPHLGAKAMAGAKRVRLRGDTLFSELDLDQLVEHEAFIHSATALNGREQPVLTVLGLGAPRTTLTQEGLATVAELATRAIDLARLRRIALRIRAIHLAIEGADFVEVFRFFLEHGQSDEESVRSAMRVFRGGDVRGRWVFTKDVVYLQGLVAVHTFLRKSIADHKPFLIERLFAGRMALSDVFLLEEAFTDGLVAPALYVPAWARNLRALAAYLAFTAVAYSIDLGAIELEQILPAYDFE</sequence>
<evidence type="ECO:0008006" key="7">
    <source>
        <dbReference type="Google" id="ProtNLM"/>
    </source>
</evidence>
<evidence type="ECO:0000313" key="6">
    <source>
        <dbReference type="Proteomes" id="UP000034883"/>
    </source>
</evidence>
<evidence type="ECO:0000313" key="5">
    <source>
        <dbReference type="EMBL" id="AKF05005.1"/>
    </source>
</evidence>
<comment type="cofactor">
    <cofactor evidence="1">
        <name>Zn(2+)</name>
        <dbReference type="ChEBI" id="CHEBI:29105"/>
    </cofactor>
</comment>
<reference evidence="5 6" key="1">
    <citation type="submission" date="2015-03" db="EMBL/GenBank/DDBJ databases">
        <title>Genome assembly of Sandaracinus amylolyticus DSM 53668.</title>
        <authorList>
            <person name="Sharma G."/>
            <person name="Subramanian S."/>
        </authorList>
    </citation>
    <scope>NUCLEOTIDE SEQUENCE [LARGE SCALE GENOMIC DNA]</scope>
    <source>
        <strain evidence="5 6">DSM 53668</strain>
    </source>
</reference>
<proteinExistence type="predicted"/>
<organism evidence="5 6">
    <name type="scientific">Sandaracinus amylolyticus</name>
    <dbReference type="NCBI Taxonomy" id="927083"/>
    <lineage>
        <taxon>Bacteria</taxon>
        <taxon>Pseudomonadati</taxon>
        <taxon>Myxococcota</taxon>
        <taxon>Polyangia</taxon>
        <taxon>Polyangiales</taxon>
        <taxon>Sandaracinaceae</taxon>
        <taxon>Sandaracinus</taxon>
    </lineage>
</organism>
<dbReference type="RefSeq" id="WP_053232288.1">
    <property type="nucleotide sequence ID" value="NZ_CP011125.1"/>
</dbReference>
<protein>
    <recommendedName>
        <fullName evidence="7">Flavohemoglobin expression-modulating QEGLA motif protein</fullName>
    </recommendedName>
</protein>
<keyword evidence="6" id="KW-1185">Reference proteome</keyword>
<dbReference type="OrthoDB" id="9785840at2"/>
<dbReference type="InterPro" id="IPR012548">
    <property type="entry name" value="MATCAP"/>
</dbReference>
<dbReference type="SMART" id="SM01154">
    <property type="entry name" value="DUF1704"/>
    <property type="match status" value="1"/>
</dbReference>
<evidence type="ECO:0000256" key="3">
    <source>
        <dbReference type="ARBA" id="ARBA00022801"/>
    </source>
</evidence>
<dbReference type="GO" id="GO:0080164">
    <property type="term" value="P:regulation of nitric oxide metabolic process"/>
    <property type="evidence" value="ECO:0007669"/>
    <property type="project" value="TreeGrafter"/>
</dbReference>
<dbReference type="Proteomes" id="UP000034883">
    <property type="component" value="Chromosome"/>
</dbReference>
<dbReference type="AlphaFoldDB" id="A0A0F6W1G1"/>
<keyword evidence="3" id="KW-0378">Hydrolase</keyword>
<dbReference type="GO" id="GO:0008237">
    <property type="term" value="F:metallopeptidase activity"/>
    <property type="evidence" value="ECO:0007669"/>
    <property type="project" value="UniProtKB-KW"/>
</dbReference>
<keyword evidence="2" id="KW-0645">Protease</keyword>
<gene>
    <name evidence="5" type="ORF">DB32_002154</name>
</gene>
<evidence type="ECO:0000256" key="4">
    <source>
        <dbReference type="ARBA" id="ARBA00023049"/>
    </source>
</evidence>
<accession>A0A0F6W1G1</accession>
<dbReference type="STRING" id="927083.DB32_002154"/>